<organism evidence="1 2">
    <name type="scientific">Racocetra persica</name>
    <dbReference type="NCBI Taxonomy" id="160502"/>
    <lineage>
        <taxon>Eukaryota</taxon>
        <taxon>Fungi</taxon>
        <taxon>Fungi incertae sedis</taxon>
        <taxon>Mucoromycota</taxon>
        <taxon>Glomeromycotina</taxon>
        <taxon>Glomeromycetes</taxon>
        <taxon>Diversisporales</taxon>
        <taxon>Gigasporaceae</taxon>
        <taxon>Racocetra</taxon>
    </lineage>
</organism>
<evidence type="ECO:0000313" key="1">
    <source>
        <dbReference type="EMBL" id="CAG8838488.1"/>
    </source>
</evidence>
<dbReference type="EMBL" id="CAJVQC010120714">
    <property type="protein sequence ID" value="CAG8838488.1"/>
    <property type="molecule type" value="Genomic_DNA"/>
</dbReference>
<name>A0ACA9SG71_9GLOM</name>
<reference evidence="1" key="1">
    <citation type="submission" date="2021-06" db="EMBL/GenBank/DDBJ databases">
        <authorList>
            <person name="Kallberg Y."/>
            <person name="Tangrot J."/>
            <person name="Rosling A."/>
        </authorList>
    </citation>
    <scope>NUCLEOTIDE SEQUENCE</scope>
    <source>
        <strain evidence="1">MA461A</strain>
    </source>
</reference>
<gene>
    <name evidence="1" type="ORF">RPERSI_LOCUS30686</name>
</gene>
<keyword evidence="2" id="KW-1185">Reference proteome</keyword>
<comment type="caution">
    <text evidence="1">The sequence shown here is derived from an EMBL/GenBank/DDBJ whole genome shotgun (WGS) entry which is preliminary data.</text>
</comment>
<accession>A0ACA9SG71</accession>
<feature type="non-terminal residue" evidence="1">
    <location>
        <position position="1"/>
    </location>
</feature>
<feature type="non-terminal residue" evidence="1">
    <location>
        <position position="65"/>
    </location>
</feature>
<sequence>HLLYVISIQNLCNELNLSKIAYPELDNNYPDKEEWQSINNIIFLLEPMLHATEILSISLFPTITD</sequence>
<dbReference type="Proteomes" id="UP000789920">
    <property type="component" value="Unassembled WGS sequence"/>
</dbReference>
<evidence type="ECO:0000313" key="2">
    <source>
        <dbReference type="Proteomes" id="UP000789920"/>
    </source>
</evidence>
<proteinExistence type="predicted"/>
<protein>
    <submittedName>
        <fullName evidence="1">4608_t:CDS:1</fullName>
    </submittedName>
</protein>